<dbReference type="Proteomes" id="UP000803844">
    <property type="component" value="Unassembled WGS sequence"/>
</dbReference>
<evidence type="ECO:0000313" key="2">
    <source>
        <dbReference type="Proteomes" id="UP000803844"/>
    </source>
</evidence>
<dbReference type="OrthoDB" id="10428328at2759"/>
<dbReference type="EMBL" id="MU032344">
    <property type="protein sequence ID" value="KAF3769481.1"/>
    <property type="molecule type" value="Genomic_DNA"/>
</dbReference>
<reference evidence="1" key="1">
    <citation type="journal article" date="2020" name="Phytopathology">
        <title>Genome sequence of the chestnut blight fungus Cryphonectria parasitica EP155: A fundamental resource for an archetypical invasive plant pathogen.</title>
        <authorList>
            <person name="Crouch J.A."/>
            <person name="Dawe A."/>
            <person name="Aerts A."/>
            <person name="Barry K."/>
            <person name="Churchill A.C.L."/>
            <person name="Grimwood J."/>
            <person name="Hillman B."/>
            <person name="Milgroom M.G."/>
            <person name="Pangilinan J."/>
            <person name="Smith M."/>
            <person name="Salamov A."/>
            <person name="Schmutz J."/>
            <person name="Yadav J."/>
            <person name="Grigoriev I.V."/>
            <person name="Nuss D."/>
        </authorList>
    </citation>
    <scope>NUCLEOTIDE SEQUENCE</scope>
    <source>
        <strain evidence="1">EP155</strain>
    </source>
</reference>
<accession>A0A9P4YAK0</accession>
<name>A0A9P4YAK0_CRYP1</name>
<dbReference type="AlphaFoldDB" id="A0A9P4YAK0"/>
<organism evidence="1 2">
    <name type="scientific">Cryphonectria parasitica (strain ATCC 38755 / EP155)</name>
    <dbReference type="NCBI Taxonomy" id="660469"/>
    <lineage>
        <taxon>Eukaryota</taxon>
        <taxon>Fungi</taxon>
        <taxon>Dikarya</taxon>
        <taxon>Ascomycota</taxon>
        <taxon>Pezizomycotina</taxon>
        <taxon>Sordariomycetes</taxon>
        <taxon>Sordariomycetidae</taxon>
        <taxon>Diaporthales</taxon>
        <taxon>Cryphonectriaceae</taxon>
        <taxon>Cryphonectria-Endothia species complex</taxon>
        <taxon>Cryphonectria</taxon>
    </lineage>
</organism>
<gene>
    <name evidence="1" type="ORF">M406DRAFT_324988</name>
</gene>
<dbReference type="GeneID" id="63837065"/>
<proteinExistence type="predicted"/>
<evidence type="ECO:0000313" key="1">
    <source>
        <dbReference type="EMBL" id="KAF3769481.1"/>
    </source>
</evidence>
<keyword evidence="2" id="KW-1185">Reference proteome</keyword>
<sequence length="329" mass="36222">MIMGPKKIFVAYMASTAAALSNVVVSATTNTVLAWPTSLPGHGNLDVNISAMALDTGSTVLLDLINTNAIPGTFSLTKEGKTPCVDPFNFDVTDSVNGKLCLDGNVTYESVNRWLHGLSQLNLDANPNESSLHYNIEIKYMVHVSMPRVIYSTRMAPTFISPTDLNAVMAPVILAGPDSIQPWLNSLVRRARHSGCQHILFPSSSQSKSLPLHQFQHRDHLQGIQNRLQRETAGRLVRESVPGYIWAYMLTLVVHPDELFADPALSVGIAQVAAARVPDAPVTEREWARLSYELKGACPDDYPTRAHYEQGQKWLSTVTKRHRLGQGQV</sequence>
<dbReference type="RefSeq" id="XP_040780442.1">
    <property type="nucleotide sequence ID" value="XM_040919936.1"/>
</dbReference>
<comment type="caution">
    <text evidence="1">The sequence shown here is derived from an EMBL/GenBank/DDBJ whole genome shotgun (WGS) entry which is preliminary data.</text>
</comment>
<protein>
    <submittedName>
        <fullName evidence="1">Uncharacterized protein</fullName>
    </submittedName>
</protein>